<reference evidence="2 3" key="1">
    <citation type="submission" date="2013-05" db="EMBL/GenBank/DDBJ databases">
        <title>Draft genome of the parasitic nematode Anyclostoma ceylanicum.</title>
        <authorList>
            <person name="Mitreva M."/>
        </authorList>
    </citation>
    <scope>NUCLEOTIDE SEQUENCE [LARGE SCALE GENOMIC DNA]</scope>
</reference>
<evidence type="ECO:0000313" key="3">
    <source>
        <dbReference type="Proteomes" id="UP000054495"/>
    </source>
</evidence>
<evidence type="ECO:0008006" key="4">
    <source>
        <dbReference type="Google" id="ProtNLM"/>
    </source>
</evidence>
<protein>
    <recommendedName>
        <fullName evidence="4">Secreted protein</fullName>
    </recommendedName>
</protein>
<feature type="chain" id="PRO_5002307482" description="Secreted protein" evidence="1">
    <location>
        <begin position="17"/>
        <end position="120"/>
    </location>
</feature>
<name>A0A0D6M3D2_9BILA</name>
<dbReference type="AlphaFoldDB" id="A0A0D6M3D2"/>
<feature type="signal peptide" evidence="1">
    <location>
        <begin position="1"/>
        <end position="16"/>
    </location>
</feature>
<evidence type="ECO:0000313" key="2">
    <source>
        <dbReference type="EMBL" id="EPB78003.1"/>
    </source>
</evidence>
<organism evidence="2 3">
    <name type="scientific">Ancylostoma ceylanicum</name>
    <dbReference type="NCBI Taxonomy" id="53326"/>
    <lineage>
        <taxon>Eukaryota</taxon>
        <taxon>Metazoa</taxon>
        <taxon>Ecdysozoa</taxon>
        <taxon>Nematoda</taxon>
        <taxon>Chromadorea</taxon>
        <taxon>Rhabditida</taxon>
        <taxon>Rhabditina</taxon>
        <taxon>Rhabditomorpha</taxon>
        <taxon>Strongyloidea</taxon>
        <taxon>Ancylostomatidae</taxon>
        <taxon>Ancylostomatinae</taxon>
        <taxon>Ancylostoma</taxon>
    </lineage>
</organism>
<keyword evidence="3" id="KW-1185">Reference proteome</keyword>
<dbReference type="Proteomes" id="UP000054495">
    <property type="component" value="Unassembled WGS sequence"/>
</dbReference>
<evidence type="ECO:0000256" key="1">
    <source>
        <dbReference type="SAM" id="SignalP"/>
    </source>
</evidence>
<keyword evidence="1" id="KW-0732">Signal</keyword>
<sequence length="120" mass="13430">MRPALLVLVLHIYGNAQLLTISTTYQAEDVGLATSEHPQCRAWNLWWKTQRTNKGSMEGCPTGPAGYEHIALVIDGCALLLALDKSHTSISDNEYDAKNNFCALFLRNFAELYVWGAMRK</sequence>
<proteinExistence type="predicted"/>
<accession>A0A0D6M3D2</accession>
<gene>
    <name evidence="2" type="ORF">ANCCEY_02917</name>
</gene>
<dbReference type="EMBL" id="KE124823">
    <property type="protein sequence ID" value="EPB78003.1"/>
    <property type="molecule type" value="Genomic_DNA"/>
</dbReference>